<protein>
    <submittedName>
        <fullName evidence="2">Gluthatione ABC transport system substrate binding protein GsiB</fullName>
    </submittedName>
</protein>
<dbReference type="PANTHER" id="PTHR30290:SF64">
    <property type="entry name" value="ABC TRANSPORTER PERIPLASMIC BINDING PROTEIN"/>
    <property type="match status" value="1"/>
</dbReference>
<evidence type="ECO:0000313" key="2">
    <source>
        <dbReference type="EMBL" id="AKL94302.1"/>
    </source>
</evidence>
<dbReference type="PROSITE" id="PS51257">
    <property type="entry name" value="PROKAR_LIPOPROTEIN"/>
    <property type="match status" value="1"/>
</dbReference>
<dbReference type="Gene3D" id="3.40.190.10">
    <property type="entry name" value="Periplasmic binding protein-like II"/>
    <property type="match status" value="1"/>
</dbReference>
<dbReference type="InterPro" id="IPR030678">
    <property type="entry name" value="Peptide/Ni-bd"/>
</dbReference>
<organism evidence="2 3">
    <name type="scientific">Clostridium aceticum</name>
    <dbReference type="NCBI Taxonomy" id="84022"/>
    <lineage>
        <taxon>Bacteria</taxon>
        <taxon>Bacillati</taxon>
        <taxon>Bacillota</taxon>
        <taxon>Clostridia</taxon>
        <taxon>Eubacteriales</taxon>
        <taxon>Clostridiaceae</taxon>
        <taxon>Clostridium</taxon>
    </lineage>
</organism>
<dbReference type="KEGG" id="cace:CACET_c07920"/>
<dbReference type="Gene3D" id="3.90.76.10">
    <property type="entry name" value="Dipeptide-binding Protein, Domain 1"/>
    <property type="match status" value="1"/>
</dbReference>
<proteinExistence type="predicted"/>
<dbReference type="GO" id="GO:0015833">
    <property type="term" value="P:peptide transport"/>
    <property type="evidence" value="ECO:0007669"/>
    <property type="project" value="TreeGrafter"/>
</dbReference>
<dbReference type="GO" id="GO:0042884">
    <property type="term" value="P:microcin transport"/>
    <property type="evidence" value="ECO:0007669"/>
    <property type="project" value="TreeGrafter"/>
</dbReference>
<dbReference type="PATRIC" id="fig|84022.5.peg.1284"/>
<gene>
    <name evidence="2" type="primary">gsiB</name>
    <name evidence="2" type="ORF">CACET_c07920</name>
</gene>
<dbReference type="EMBL" id="CP009687">
    <property type="protein sequence ID" value="AKL94302.1"/>
    <property type="molecule type" value="Genomic_DNA"/>
</dbReference>
<dbReference type="GO" id="GO:0043190">
    <property type="term" value="C:ATP-binding cassette (ABC) transporter complex"/>
    <property type="evidence" value="ECO:0007669"/>
    <property type="project" value="InterPro"/>
</dbReference>
<dbReference type="Pfam" id="PF00496">
    <property type="entry name" value="SBP_bac_5"/>
    <property type="match status" value="1"/>
</dbReference>
<dbReference type="Gene3D" id="3.10.105.10">
    <property type="entry name" value="Dipeptide-binding Protein, Domain 3"/>
    <property type="match status" value="1"/>
</dbReference>
<reference evidence="2 3" key="1">
    <citation type="submission" date="2014-10" db="EMBL/GenBank/DDBJ databases">
        <title>Genome sequence of Clostridium aceticum DSM 1496.</title>
        <authorList>
            <person name="Poehlein A."/>
            <person name="Schiel-Bengelsdorf B."/>
            <person name="Gottschalk G."/>
            <person name="Duerre P."/>
            <person name="Daniel R."/>
        </authorList>
    </citation>
    <scope>NUCLEOTIDE SEQUENCE [LARGE SCALE GENOMIC DNA]</scope>
    <source>
        <strain evidence="2 3">DSM 1496</strain>
    </source>
</reference>
<dbReference type="STRING" id="84022.CACET_c07920"/>
<dbReference type="Proteomes" id="UP000035704">
    <property type="component" value="Chromosome"/>
</dbReference>
<accession>A0A0D8I7Y4</accession>
<keyword evidence="3" id="KW-1185">Reference proteome</keyword>
<dbReference type="InterPro" id="IPR000914">
    <property type="entry name" value="SBP_5_dom"/>
</dbReference>
<dbReference type="PIRSF" id="PIRSF002741">
    <property type="entry name" value="MppA"/>
    <property type="match status" value="1"/>
</dbReference>
<name>A0A0D8I7Y4_9CLOT</name>
<dbReference type="AlphaFoldDB" id="A0A0D8I7Y4"/>
<evidence type="ECO:0000313" key="3">
    <source>
        <dbReference type="Proteomes" id="UP000035704"/>
    </source>
</evidence>
<dbReference type="CDD" id="cd08520">
    <property type="entry name" value="PBP2_NikA_DppA_OppA_like_21"/>
    <property type="match status" value="1"/>
</dbReference>
<dbReference type="GO" id="GO:1904680">
    <property type="term" value="F:peptide transmembrane transporter activity"/>
    <property type="evidence" value="ECO:0007669"/>
    <property type="project" value="TreeGrafter"/>
</dbReference>
<sequence>MKTTDKKIKLGIFFMCIVMFFMTACSSSNVSNGKEEKEVSVEVQEEKNDVIEVIRLEGGDWGYPSPYLHYSRGPGGYKMQLIFDGLLERDEKGLIPWIAKEWEVSEDGLTYIFTIHDNIQWHDGEALTLEDIEFSFDYFEKHPPVWNPVVMNGKPFVKNIEILENNKIKFTLAEQNATILEKIGDVRIIPKHIWENVEDPDKFEDEKAVIGCGPYKLTGYSKEHGTYEFTAFENYWGPKQRVGKIQFVPASDGILAFENNEIDLVGIGTDLLGRYQSDSQFKISEAPGFWGYRLLFNMEKNPIFKEKEVRQAVAYGIDQEEMIEKVARGAAIPGSAGYLPEHHIWYNSKVRKYPFDEEKAKELLGEKKVSFELLTANSNAEVRIAELMKISLNKIGIEVEIKSVDMQTRDHAVTTGDYEVVLTGHGGWGGDADGLRARYASEVRVSGSPSANIIRGYENQQIKALAEEQLREMDTSKRKEKIFTLQEIIAEEIPMIPIYNTTGYSVYRPETYDGWMYMFDHHSLEHSKLSYLERK</sequence>
<dbReference type="RefSeq" id="WP_044825792.1">
    <property type="nucleotide sequence ID" value="NZ_CP009687.1"/>
</dbReference>
<dbReference type="InterPro" id="IPR039424">
    <property type="entry name" value="SBP_5"/>
</dbReference>
<dbReference type="SUPFAM" id="SSF53850">
    <property type="entry name" value="Periplasmic binding protein-like II"/>
    <property type="match status" value="1"/>
</dbReference>
<dbReference type="PANTHER" id="PTHR30290">
    <property type="entry name" value="PERIPLASMIC BINDING COMPONENT OF ABC TRANSPORTER"/>
    <property type="match status" value="1"/>
</dbReference>
<keyword evidence="1" id="KW-0732">Signal</keyword>
<evidence type="ECO:0000256" key="1">
    <source>
        <dbReference type="ARBA" id="ARBA00022729"/>
    </source>
</evidence>
<dbReference type="GO" id="GO:0030288">
    <property type="term" value="C:outer membrane-bounded periplasmic space"/>
    <property type="evidence" value="ECO:0007669"/>
    <property type="project" value="TreeGrafter"/>
</dbReference>